<dbReference type="Pfam" id="PF00014">
    <property type="entry name" value="Kunitz_BPTI"/>
    <property type="match status" value="8"/>
</dbReference>
<dbReference type="SUPFAM" id="SSF57362">
    <property type="entry name" value="BPTI-like"/>
    <property type="match status" value="8"/>
</dbReference>
<evidence type="ECO:0000259" key="3">
    <source>
        <dbReference type="PROSITE" id="PS50279"/>
    </source>
</evidence>
<dbReference type="InterPro" id="IPR028150">
    <property type="entry name" value="Lustrin_cystein"/>
</dbReference>
<dbReference type="AlphaFoldDB" id="A0AA39H7I8"/>
<keyword evidence="2" id="KW-0472">Membrane</keyword>
<feature type="domain" description="BPTI/Kunitz inhibitor" evidence="3">
    <location>
        <begin position="269"/>
        <end position="319"/>
    </location>
</feature>
<keyword evidence="2" id="KW-1133">Transmembrane helix</keyword>
<keyword evidence="2" id="KW-0812">Transmembrane</keyword>
<feature type="region of interest" description="Disordered" evidence="1">
    <location>
        <begin position="130"/>
        <end position="204"/>
    </location>
</feature>
<evidence type="ECO:0000256" key="2">
    <source>
        <dbReference type="SAM" id="Phobius"/>
    </source>
</evidence>
<keyword evidence="5" id="KW-1185">Reference proteome</keyword>
<dbReference type="PANTHER" id="PTHR46339:SF2">
    <property type="entry name" value="BPTI_KUNITZ INHIBITOR DOMAIN-CONTAINING PROTEIN"/>
    <property type="match status" value="1"/>
</dbReference>
<dbReference type="PRINTS" id="PR00759">
    <property type="entry name" value="BASICPTASE"/>
</dbReference>
<dbReference type="SMART" id="SM00131">
    <property type="entry name" value="KU"/>
    <property type="match status" value="8"/>
</dbReference>
<dbReference type="CDD" id="cd22593">
    <property type="entry name" value="Kunitz_conkunitzin"/>
    <property type="match status" value="7"/>
</dbReference>
<sequence length="1074" mass="119402">MWALYVCFVVSLDVLFIQNFASKTPYLESVLPCLKGQPLTNDLLASIRNVHTYTMALRLCVLNLLFLTTVIAQYYYVPQVQMPVAPMVRRTFYPVRTNCVNRCGQQRYRWNYRPQGLARPVQPLPIKITFASTTPATPPPPAPLVTPVTSQNASTTTTEAPTSPSSGAPSTELPTPAPYTDDDTERTPNPGVYMRPPKRPYDVIRPPMAQKRVNPCVKGQPLTNNYGTPVTCNYLNKPNAGCPEDYWCHTGVSFATTACCPMMEKEETCQQPRDSGDGDSLVPRWYFDSATKTCKRFLYKGIRGNQNNFISSAQCMEECEAVIATQVNQKVNPCRYGQPARDNRTSRVLTCGTTPESCPSGHYCHIGEDPQNTACCMNSGVENPCLLSINVGQGRALLKRFYYNSIARRCIEFTYKGTRGNENNFLTYDACEKTCMKWESPCPDRAILSERKSCANNGDCSQGEWCHVGSSPDTSVCCRGAVVDTCSQPLDQGYGTENLTRWYVDPTDRSCNRQCKPFFYKGTKGNQNNFLTKEECEQECKPVCINPCGTGNLLTENDGSPRRCGPVSPCPNSHWCHVGGILETTVCCSSVENACDLPMSAGEGEHRLSRWYFSRTDNRCLPFTYRGIGGNQNMFLTVEDCRTVCPSYDNPCSDGEPLLVSGRPKLCNPDSRCPETHFCHIGNEGTSNYCCPKNGDPCLHQVNPGLGTFAITRYFFDKETKRCREFVYQGAKGNANNFLTMEDCELVCPVVPNPCKDGEPLLDRNKEPIICGGEEACPSGFFCHVGAAPETTNCCPGTRKPCDLPLERGVGSHHLERWYFDGTQQICKSFFYRGTRGNSNNFLTKQACREVCQEVNPCGTGEPLIDATGERMLCTGGQRVDSCPKSHYCHVGSSAVTTICCPRSGEEACDLPFKEGRGGEGLPRWFFDPRTNKCQQFTYGGIGGNENNFIAKHTCEQICPEHRSFCPHGLPLIDTLSQKPVECGINKGCPGGFICHMSAEHNVSVCCEDPTDFCLQTRDPGPCTNFETRYGYHPLTDTCVEYDYGGCEGTLNNFRSLERCTEICCKDYKKKRLR</sequence>
<evidence type="ECO:0000256" key="1">
    <source>
        <dbReference type="SAM" id="MobiDB-lite"/>
    </source>
</evidence>
<dbReference type="EMBL" id="JAUCMV010000004">
    <property type="protein sequence ID" value="KAK0400688.1"/>
    <property type="molecule type" value="Genomic_DNA"/>
</dbReference>
<dbReference type="Pfam" id="PF14625">
    <property type="entry name" value="Lustrin_cystein"/>
    <property type="match status" value="8"/>
</dbReference>
<feature type="transmembrane region" description="Helical" evidence="2">
    <location>
        <begin position="56"/>
        <end position="76"/>
    </location>
</feature>
<dbReference type="Proteomes" id="UP001175271">
    <property type="component" value="Unassembled WGS sequence"/>
</dbReference>
<name>A0AA39H7I8_9BILA</name>
<dbReference type="InterPro" id="IPR036880">
    <property type="entry name" value="Kunitz_BPTI_sf"/>
</dbReference>
<dbReference type="PANTHER" id="PTHR46339">
    <property type="entry name" value="PROTEIN CBG15282-RELATED"/>
    <property type="match status" value="1"/>
</dbReference>
<proteinExistence type="predicted"/>
<dbReference type="InterPro" id="IPR053014">
    <property type="entry name" value="Cuticle_assoc_divergent"/>
</dbReference>
<evidence type="ECO:0000313" key="5">
    <source>
        <dbReference type="Proteomes" id="UP001175271"/>
    </source>
</evidence>
<dbReference type="SMART" id="SM00289">
    <property type="entry name" value="WR1"/>
    <property type="match status" value="8"/>
</dbReference>
<dbReference type="InterPro" id="IPR006150">
    <property type="entry name" value="Cys_repeat_1"/>
</dbReference>
<accession>A0AA39H7I8</accession>
<feature type="domain" description="BPTI/Kunitz inhibitor" evidence="3">
    <location>
        <begin position="486"/>
        <end position="540"/>
    </location>
</feature>
<comment type="caution">
    <text evidence="4">The sequence shown here is derived from an EMBL/GenBank/DDBJ whole genome shotgun (WGS) entry which is preliminary data.</text>
</comment>
<evidence type="ECO:0000313" key="4">
    <source>
        <dbReference type="EMBL" id="KAK0400688.1"/>
    </source>
</evidence>
<feature type="domain" description="BPTI/Kunitz inhibitor" evidence="3">
    <location>
        <begin position="1014"/>
        <end position="1064"/>
    </location>
</feature>
<reference evidence="4" key="1">
    <citation type="submission" date="2023-06" db="EMBL/GenBank/DDBJ databases">
        <title>Genomic analysis of the entomopathogenic nematode Steinernema hermaphroditum.</title>
        <authorList>
            <person name="Schwarz E.M."/>
            <person name="Heppert J.K."/>
            <person name="Baniya A."/>
            <person name="Schwartz H.T."/>
            <person name="Tan C.-H."/>
            <person name="Antoshechkin I."/>
            <person name="Sternberg P.W."/>
            <person name="Goodrich-Blair H."/>
            <person name="Dillman A.R."/>
        </authorList>
    </citation>
    <scope>NUCLEOTIDE SEQUENCE</scope>
    <source>
        <strain evidence="4">PS9179</strain>
        <tissue evidence="4">Whole animal</tissue>
    </source>
</reference>
<dbReference type="Gene3D" id="4.10.410.10">
    <property type="entry name" value="Pancreatic trypsin inhibitor Kunitz domain"/>
    <property type="match status" value="8"/>
</dbReference>
<feature type="domain" description="BPTI/Kunitz inhibitor" evidence="3">
    <location>
        <begin position="595"/>
        <end position="645"/>
    </location>
</feature>
<organism evidence="4 5">
    <name type="scientific">Steinernema hermaphroditum</name>
    <dbReference type="NCBI Taxonomy" id="289476"/>
    <lineage>
        <taxon>Eukaryota</taxon>
        <taxon>Metazoa</taxon>
        <taxon>Ecdysozoa</taxon>
        <taxon>Nematoda</taxon>
        <taxon>Chromadorea</taxon>
        <taxon>Rhabditida</taxon>
        <taxon>Tylenchina</taxon>
        <taxon>Panagrolaimomorpha</taxon>
        <taxon>Strongyloidoidea</taxon>
        <taxon>Steinernematidae</taxon>
        <taxon>Steinernema</taxon>
    </lineage>
</organism>
<feature type="domain" description="BPTI/Kunitz inhibitor" evidence="3">
    <location>
        <begin position="802"/>
        <end position="852"/>
    </location>
</feature>
<gene>
    <name evidence="4" type="ORF">QR680_015397</name>
</gene>
<dbReference type="InterPro" id="IPR002223">
    <property type="entry name" value="Kunitz_BPTI"/>
</dbReference>
<protein>
    <recommendedName>
        <fullName evidence="3">BPTI/Kunitz inhibitor domain-containing protein</fullName>
    </recommendedName>
</protein>
<dbReference type="PROSITE" id="PS50279">
    <property type="entry name" value="BPTI_KUNITZ_2"/>
    <property type="match status" value="8"/>
</dbReference>
<feature type="compositionally biased region" description="Low complexity" evidence="1">
    <location>
        <begin position="145"/>
        <end position="172"/>
    </location>
</feature>
<feature type="domain" description="BPTI/Kunitz inhibitor" evidence="3">
    <location>
        <begin position="698"/>
        <end position="748"/>
    </location>
</feature>
<feature type="domain" description="BPTI/Kunitz inhibitor" evidence="3">
    <location>
        <begin position="385"/>
        <end position="435"/>
    </location>
</feature>
<feature type="domain" description="BPTI/Kunitz inhibitor" evidence="3">
    <location>
        <begin position="909"/>
        <end position="959"/>
    </location>
</feature>
<dbReference type="GO" id="GO:0004867">
    <property type="term" value="F:serine-type endopeptidase inhibitor activity"/>
    <property type="evidence" value="ECO:0007669"/>
    <property type="project" value="InterPro"/>
</dbReference>